<evidence type="ECO:0000313" key="1">
    <source>
        <dbReference type="EMBL" id="KAJ4716263.1"/>
    </source>
</evidence>
<keyword evidence="2" id="KW-1185">Reference proteome</keyword>
<comment type="caution">
    <text evidence="1">The sequence shown here is derived from an EMBL/GenBank/DDBJ whole genome shotgun (WGS) entry which is preliminary data.</text>
</comment>
<dbReference type="EMBL" id="CM051399">
    <property type="protein sequence ID" value="KAJ4716263.1"/>
    <property type="molecule type" value="Genomic_DNA"/>
</dbReference>
<dbReference type="Proteomes" id="UP001164539">
    <property type="component" value="Chromosome 6"/>
</dbReference>
<gene>
    <name evidence="1" type="ORF">OWV82_011306</name>
</gene>
<protein>
    <submittedName>
        <fullName evidence="1">Kynurenine formamidase</fullName>
    </submittedName>
</protein>
<sequence>MAKHSPVMLLLFFFTYFTVLTVAENTAYPKIPDCSLSESEEIVRPVRREVYGNGRIFDITHRYTNQMPAFDREGGMGQFLWLMAGMKNGSVCNISEMKLSMHAGTQVDAPGHVFDHYFDAGFDVDSLDLEVMNGPGLLVDVPRDKNITAEVMKSLNIPKGVRRVLFRTLNTDRGLMYKNVYDTSFAGFMRDGARWLIENTDIKLVGTDYLSIAAVDEQISTHLVFLKVRDIVVVEGLKLDDVPAGMYSIHCLPPRLVGAEGSPIRCILIK</sequence>
<reference evidence="1 2" key="1">
    <citation type="journal article" date="2023" name="Science">
        <title>Complex scaffold remodeling in plant triterpene biosynthesis.</title>
        <authorList>
            <person name="De La Pena R."/>
            <person name="Hodgson H."/>
            <person name="Liu J.C."/>
            <person name="Stephenson M.J."/>
            <person name="Martin A.C."/>
            <person name="Owen C."/>
            <person name="Harkess A."/>
            <person name="Leebens-Mack J."/>
            <person name="Jimenez L.E."/>
            <person name="Osbourn A."/>
            <person name="Sattely E.S."/>
        </authorList>
    </citation>
    <scope>NUCLEOTIDE SEQUENCE [LARGE SCALE GENOMIC DNA]</scope>
    <source>
        <strain evidence="2">cv. JPN11</strain>
        <tissue evidence="1">Leaf</tissue>
    </source>
</reference>
<organism evidence="1 2">
    <name type="scientific">Melia azedarach</name>
    <name type="common">Chinaberry tree</name>
    <dbReference type="NCBI Taxonomy" id="155640"/>
    <lineage>
        <taxon>Eukaryota</taxon>
        <taxon>Viridiplantae</taxon>
        <taxon>Streptophyta</taxon>
        <taxon>Embryophyta</taxon>
        <taxon>Tracheophyta</taxon>
        <taxon>Spermatophyta</taxon>
        <taxon>Magnoliopsida</taxon>
        <taxon>eudicotyledons</taxon>
        <taxon>Gunneridae</taxon>
        <taxon>Pentapetalae</taxon>
        <taxon>rosids</taxon>
        <taxon>malvids</taxon>
        <taxon>Sapindales</taxon>
        <taxon>Meliaceae</taxon>
        <taxon>Melia</taxon>
    </lineage>
</organism>
<evidence type="ECO:0000313" key="2">
    <source>
        <dbReference type="Proteomes" id="UP001164539"/>
    </source>
</evidence>
<name>A0ACC1XYN9_MELAZ</name>
<proteinExistence type="predicted"/>
<accession>A0ACC1XYN9</accession>